<accession>X2KN47</accession>
<dbReference type="RefSeq" id="YP_009035911.1">
    <property type="nucleotide sequence ID" value="NC_024209.1"/>
</dbReference>
<feature type="region of interest" description="Disordered" evidence="1">
    <location>
        <begin position="85"/>
        <end position="108"/>
    </location>
</feature>
<dbReference type="GeneID" id="19527196"/>
<gene>
    <name evidence="2" type="primary">16</name>
    <name evidence="2" type="ORF">PBI_HAWKEYE_16</name>
</gene>
<evidence type="ECO:0000313" key="2">
    <source>
        <dbReference type="EMBL" id="AHN84027.1"/>
    </source>
</evidence>
<name>X2KN47_9CAUD</name>
<dbReference type="KEGG" id="vg:19527196"/>
<dbReference type="EMBL" id="KJ194582">
    <property type="protein sequence ID" value="AHN84027.1"/>
    <property type="molecule type" value="Genomic_DNA"/>
</dbReference>
<dbReference type="OrthoDB" id="33119at10239"/>
<dbReference type="GO" id="GO:0019069">
    <property type="term" value="P:viral capsid assembly"/>
    <property type="evidence" value="ECO:0007669"/>
    <property type="project" value="InterPro"/>
</dbReference>
<feature type="compositionally biased region" description="Basic residues" evidence="1">
    <location>
        <begin position="181"/>
        <end position="190"/>
    </location>
</feature>
<evidence type="ECO:0008006" key="4">
    <source>
        <dbReference type="Google" id="ProtNLM"/>
    </source>
</evidence>
<protein>
    <recommendedName>
        <fullName evidence="4">Scaffolding protein</fullName>
    </recommendedName>
</protein>
<feature type="region of interest" description="Disordered" evidence="1">
    <location>
        <begin position="181"/>
        <end position="215"/>
    </location>
</feature>
<evidence type="ECO:0000256" key="1">
    <source>
        <dbReference type="SAM" id="MobiDB-lite"/>
    </source>
</evidence>
<organism evidence="2 3">
    <name type="scientific">Mycobacterium phage Hawkeye</name>
    <dbReference type="NCBI Taxonomy" id="1458711"/>
    <lineage>
        <taxon>Viruses</taxon>
        <taxon>Duplodnaviria</taxon>
        <taxon>Heunggongvirae</taxon>
        <taxon>Uroviricota</taxon>
        <taxon>Caudoviricetes</taxon>
        <taxon>Dclasvirinae</taxon>
        <taxon>Hawkeyevirus</taxon>
        <taxon>Hawkeyevirus hawkeye</taxon>
    </lineage>
</organism>
<feature type="region of interest" description="Disordered" evidence="1">
    <location>
        <begin position="18"/>
        <end position="71"/>
    </location>
</feature>
<dbReference type="InterPro" id="IPR009636">
    <property type="entry name" value="SCAF"/>
</dbReference>
<evidence type="ECO:0000313" key="3">
    <source>
        <dbReference type="Proteomes" id="UP000019737"/>
    </source>
</evidence>
<feature type="compositionally biased region" description="Acidic residues" evidence="1">
    <location>
        <begin position="21"/>
        <end position="65"/>
    </location>
</feature>
<feature type="compositionally biased region" description="Acidic residues" evidence="1">
    <location>
        <begin position="88"/>
        <end position="106"/>
    </location>
</feature>
<proteinExistence type="predicted"/>
<keyword evidence="3" id="KW-1185">Reference proteome</keyword>
<reference evidence="2 3" key="1">
    <citation type="submission" date="2014-01" db="EMBL/GenBank/DDBJ databases">
        <authorList>
            <person name="Schneider V.M."/>
            <person name="Bowman C.A."/>
            <person name="Russell D.A."/>
            <person name="Pope W.H."/>
            <person name="Jacobs-Sera D."/>
            <person name="Hendrix R.W."/>
            <person name="Hatfull G.F."/>
        </authorList>
    </citation>
    <scope>NUCLEOTIDE SEQUENCE [LARGE SCALE GENOMIC DNA]</scope>
</reference>
<sequence>MTTNLFIDWLLAAGIALSGHDDDDSGIDSGFDSDVDDDADGSDGDPDDRDDDGDFDDSDGDDRDFETELKDAKKELREVKRDLADALEMLEENESNSGDYDDDTEVSELRKENEAMRALLNGPYIQSQINGFRNKDGSPRWDWEDTETVYALLHTKDLEVDVETGEIDGLEDQLEELAKKKPFLLRKKNTTRGSSGKPPGDTGNGSKKKPTAKDLASDFSAFNSLGF</sequence>
<dbReference type="Proteomes" id="UP000019737">
    <property type="component" value="Segment"/>
</dbReference>
<dbReference type="Pfam" id="PF06810">
    <property type="entry name" value="Phage_scaffold"/>
    <property type="match status" value="1"/>
</dbReference>